<protein>
    <submittedName>
        <fullName evidence="1">Uncharacterized protein</fullName>
    </submittedName>
</protein>
<dbReference type="Proteomes" id="UP000076532">
    <property type="component" value="Unassembled WGS sequence"/>
</dbReference>
<sequence length="104" mass="11892">MRTQVAGFWVEGPILCGRRFENNCKYHVRYYIYWARGSGLQVRPMPMRNGLSMGVGTLTTNHSATHFNCRHDQPGAFHCGYGQRCLIWCACGARQIIAFHGHFL</sequence>
<proteinExistence type="predicted"/>
<evidence type="ECO:0000313" key="2">
    <source>
        <dbReference type="Proteomes" id="UP000076532"/>
    </source>
</evidence>
<reference evidence="1 2" key="1">
    <citation type="journal article" date="2016" name="Mol. Biol. Evol.">
        <title>Comparative Genomics of Early-Diverging Mushroom-Forming Fungi Provides Insights into the Origins of Lignocellulose Decay Capabilities.</title>
        <authorList>
            <person name="Nagy L.G."/>
            <person name="Riley R."/>
            <person name="Tritt A."/>
            <person name="Adam C."/>
            <person name="Daum C."/>
            <person name="Floudas D."/>
            <person name="Sun H."/>
            <person name="Yadav J.S."/>
            <person name="Pangilinan J."/>
            <person name="Larsson K.H."/>
            <person name="Matsuura K."/>
            <person name="Barry K."/>
            <person name="Labutti K."/>
            <person name="Kuo R."/>
            <person name="Ohm R.A."/>
            <person name="Bhattacharya S.S."/>
            <person name="Shirouzu T."/>
            <person name="Yoshinaga Y."/>
            <person name="Martin F.M."/>
            <person name="Grigoriev I.V."/>
            <person name="Hibbett D.S."/>
        </authorList>
    </citation>
    <scope>NUCLEOTIDE SEQUENCE [LARGE SCALE GENOMIC DNA]</scope>
    <source>
        <strain evidence="1 2">CBS 109695</strain>
    </source>
</reference>
<organism evidence="1 2">
    <name type="scientific">Athelia psychrophila</name>
    <dbReference type="NCBI Taxonomy" id="1759441"/>
    <lineage>
        <taxon>Eukaryota</taxon>
        <taxon>Fungi</taxon>
        <taxon>Dikarya</taxon>
        <taxon>Basidiomycota</taxon>
        <taxon>Agaricomycotina</taxon>
        <taxon>Agaricomycetes</taxon>
        <taxon>Agaricomycetidae</taxon>
        <taxon>Atheliales</taxon>
        <taxon>Atheliaceae</taxon>
        <taxon>Athelia</taxon>
    </lineage>
</organism>
<accession>A0A166TEF5</accession>
<evidence type="ECO:0000313" key="1">
    <source>
        <dbReference type="EMBL" id="KZP30530.1"/>
    </source>
</evidence>
<dbReference type="EMBL" id="KV417493">
    <property type="protein sequence ID" value="KZP30530.1"/>
    <property type="molecule type" value="Genomic_DNA"/>
</dbReference>
<gene>
    <name evidence="1" type="ORF">FIBSPDRAFT_110741</name>
</gene>
<name>A0A166TEF5_9AGAM</name>
<keyword evidence="2" id="KW-1185">Reference proteome</keyword>
<dbReference type="AlphaFoldDB" id="A0A166TEF5"/>